<keyword evidence="5" id="KW-0675">Receptor</keyword>
<evidence type="ECO:0000256" key="2">
    <source>
        <dbReference type="PROSITE-ProRule" id="PRU01360"/>
    </source>
</evidence>
<dbReference type="Pfam" id="PF13715">
    <property type="entry name" value="CarbopepD_reg_2"/>
    <property type="match status" value="1"/>
</dbReference>
<dbReference type="SUPFAM" id="SSF56935">
    <property type="entry name" value="Porins"/>
    <property type="match status" value="1"/>
</dbReference>
<dbReference type="RefSeq" id="WP_240828965.1">
    <property type="nucleotide sequence ID" value="NZ_JAKWBL010000001.1"/>
</dbReference>
<dbReference type="InterPro" id="IPR012910">
    <property type="entry name" value="Plug_dom"/>
</dbReference>
<keyword evidence="2" id="KW-0812">Transmembrane</keyword>
<sequence length="234" mass="24582">MKLIFSLLIIIPSVCFSQTTKSITGTVADKDGNQLAKATVSTSQSKKTVLTNELGNFQIENVIIGEIITVSMIGYKSTSVVVDTASALEIALEESLQTLDDVVVIGYGEVNRKDLTGSVGTANMEDMRKAPVSSFDQALAGRVAGVQVTSVDGQPGVDYNIVIRGGNSITQSNAPLFVIDGFPMESAENNVLNPDDIASIEVLKDASSTAIYGARGANGVILITTKKAKPVVLL</sequence>
<comment type="similarity">
    <text evidence="2">Belongs to the TonB-dependent receptor family.</text>
</comment>
<comment type="subcellular location">
    <subcellularLocation>
        <location evidence="2">Cell outer membrane</location>
        <topology evidence="2">Multi-pass membrane protein</topology>
    </subcellularLocation>
</comment>
<feature type="domain" description="TonB-dependent receptor plug" evidence="4">
    <location>
        <begin position="113"/>
        <end position="220"/>
    </location>
</feature>
<keyword evidence="6" id="KW-1185">Reference proteome</keyword>
<dbReference type="PANTHER" id="PTHR30069">
    <property type="entry name" value="TONB-DEPENDENT OUTER MEMBRANE RECEPTOR"/>
    <property type="match status" value="1"/>
</dbReference>
<comment type="caution">
    <text evidence="5">The sequence shown here is derived from an EMBL/GenBank/DDBJ whole genome shotgun (WGS) entry which is preliminary data.</text>
</comment>
<feature type="signal peptide" evidence="3">
    <location>
        <begin position="1"/>
        <end position="17"/>
    </location>
</feature>
<evidence type="ECO:0000259" key="4">
    <source>
        <dbReference type="Pfam" id="PF07715"/>
    </source>
</evidence>
<dbReference type="EMBL" id="JAKWBL010000001">
    <property type="protein sequence ID" value="MCH5598410.1"/>
    <property type="molecule type" value="Genomic_DNA"/>
</dbReference>
<feature type="chain" id="PRO_5047292695" evidence="3">
    <location>
        <begin position="18"/>
        <end position="234"/>
    </location>
</feature>
<dbReference type="Gene3D" id="2.60.40.1120">
    <property type="entry name" value="Carboxypeptidase-like, regulatory domain"/>
    <property type="match status" value="1"/>
</dbReference>
<dbReference type="InterPro" id="IPR008969">
    <property type="entry name" value="CarboxyPept-like_regulatory"/>
</dbReference>
<dbReference type="InterPro" id="IPR039426">
    <property type="entry name" value="TonB-dep_rcpt-like"/>
</dbReference>
<dbReference type="PANTHER" id="PTHR30069:SF29">
    <property type="entry name" value="HEMOGLOBIN AND HEMOGLOBIN-HAPTOGLOBIN-BINDING PROTEIN 1-RELATED"/>
    <property type="match status" value="1"/>
</dbReference>
<evidence type="ECO:0000313" key="5">
    <source>
        <dbReference type="EMBL" id="MCH5598410.1"/>
    </source>
</evidence>
<keyword evidence="2" id="KW-0813">Transport</keyword>
<keyword evidence="1 3" id="KW-0732">Signal</keyword>
<dbReference type="Proteomes" id="UP001202248">
    <property type="component" value="Unassembled WGS sequence"/>
</dbReference>
<evidence type="ECO:0000256" key="1">
    <source>
        <dbReference type="ARBA" id="ARBA00022729"/>
    </source>
</evidence>
<protein>
    <submittedName>
        <fullName evidence="5">TonB-dependent receptor plug domain-containing protein</fullName>
    </submittedName>
</protein>
<evidence type="ECO:0000256" key="3">
    <source>
        <dbReference type="SAM" id="SignalP"/>
    </source>
</evidence>
<dbReference type="Gene3D" id="2.170.130.10">
    <property type="entry name" value="TonB-dependent receptor, plug domain"/>
    <property type="match status" value="1"/>
</dbReference>
<dbReference type="PROSITE" id="PS52016">
    <property type="entry name" value="TONB_DEPENDENT_REC_3"/>
    <property type="match status" value="1"/>
</dbReference>
<name>A0ABS9SJ78_9BACT</name>
<proteinExistence type="inferred from homology"/>
<keyword evidence="2" id="KW-0472">Membrane</keyword>
<gene>
    <name evidence="5" type="ORF">MKP09_11045</name>
</gene>
<evidence type="ECO:0000313" key="6">
    <source>
        <dbReference type="Proteomes" id="UP001202248"/>
    </source>
</evidence>
<dbReference type="NCBIfam" id="TIGR04057">
    <property type="entry name" value="SusC_RagA_signa"/>
    <property type="match status" value="1"/>
</dbReference>
<dbReference type="Pfam" id="PF07715">
    <property type="entry name" value="Plug"/>
    <property type="match status" value="1"/>
</dbReference>
<dbReference type="SUPFAM" id="SSF49464">
    <property type="entry name" value="Carboxypeptidase regulatory domain-like"/>
    <property type="match status" value="1"/>
</dbReference>
<accession>A0ABS9SJ78</accession>
<dbReference type="InterPro" id="IPR037066">
    <property type="entry name" value="Plug_dom_sf"/>
</dbReference>
<organism evidence="5 6">
    <name type="scientific">Niabella ginsengisoli</name>
    <dbReference type="NCBI Taxonomy" id="522298"/>
    <lineage>
        <taxon>Bacteria</taxon>
        <taxon>Pseudomonadati</taxon>
        <taxon>Bacteroidota</taxon>
        <taxon>Chitinophagia</taxon>
        <taxon>Chitinophagales</taxon>
        <taxon>Chitinophagaceae</taxon>
        <taxon>Niabella</taxon>
    </lineage>
</organism>
<dbReference type="InterPro" id="IPR023997">
    <property type="entry name" value="TonB-dep_OMP_SusC/RagA_CS"/>
</dbReference>
<keyword evidence="2" id="KW-1134">Transmembrane beta strand</keyword>
<reference evidence="5 6" key="1">
    <citation type="submission" date="2022-02" db="EMBL/GenBank/DDBJ databases">
        <authorList>
            <person name="Min J."/>
        </authorList>
    </citation>
    <scope>NUCLEOTIDE SEQUENCE [LARGE SCALE GENOMIC DNA]</scope>
    <source>
        <strain evidence="5 6">GR10-1</strain>
    </source>
</reference>
<keyword evidence="2" id="KW-0998">Cell outer membrane</keyword>